<evidence type="ECO:0000256" key="1">
    <source>
        <dbReference type="SAM" id="MobiDB-lite"/>
    </source>
</evidence>
<protein>
    <recommendedName>
        <fullName evidence="2">CSD domain-containing protein</fullName>
    </recommendedName>
</protein>
<dbReference type="AlphaFoldDB" id="A0A813DLZ2"/>
<feature type="domain" description="CSD" evidence="2">
    <location>
        <begin position="13"/>
        <end position="77"/>
    </location>
</feature>
<comment type="caution">
    <text evidence="3">The sequence shown here is derived from an EMBL/GenBank/DDBJ whole genome shotgun (WGS) entry which is preliminary data.</text>
</comment>
<dbReference type="Proteomes" id="UP000654075">
    <property type="component" value="Unassembled WGS sequence"/>
</dbReference>
<accession>A0A813DLZ2</accession>
<feature type="non-terminal residue" evidence="3">
    <location>
        <position position="1"/>
    </location>
</feature>
<evidence type="ECO:0000313" key="4">
    <source>
        <dbReference type="Proteomes" id="UP000654075"/>
    </source>
</evidence>
<dbReference type="InterPro" id="IPR002059">
    <property type="entry name" value="CSP_DNA-bd"/>
</dbReference>
<proteinExistence type="predicted"/>
<dbReference type="GO" id="GO:0003676">
    <property type="term" value="F:nucleic acid binding"/>
    <property type="evidence" value="ECO:0007669"/>
    <property type="project" value="InterPro"/>
</dbReference>
<name>A0A813DLZ2_POLGL</name>
<dbReference type="SUPFAM" id="SSF50249">
    <property type="entry name" value="Nucleic acid-binding proteins"/>
    <property type="match status" value="1"/>
</dbReference>
<keyword evidence="4" id="KW-1185">Reference proteome</keyword>
<dbReference type="PROSITE" id="PS51857">
    <property type="entry name" value="CSD_2"/>
    <property type="match status" value="1"/>
</dbReference>
<evidence type="ECO:0000313" key="3">
    <source>
        <dbReference type="EMBL" id="CAE8586523.1"/>
    </source>
</evidence>
<reference evidence="3" key="1">
    <citation type="submission" date="2021-02" db="EMBL/GenBank/DDBJ databases">
        <authorList>
            <person name="Dougan E. K."/>
            <person name="Rhodes N."/>
            <person name="Thang M."/>
            <person name="Chan C."/>
        </authorList>
    </citation>
    <scope>NUCLEOTIDE SEQUENCE</scope>
</reference>
<feature type="non-terminal residue" evidence="3">
    <location>
        <position position="102"/>
    </location>
</feature>
<organism evidence="3 4">
    <name type="scientific">Polarella glacialis</name>
    <name type="common">Dinoflagellate</name>
    <dbReference type="NCBI Taxonomy" id="89957"/>
    <lineage>
        <taxon>Eukaryota</taxon>
        <taxon>Sar</taxon>
        <taxon>Alveolata</taxon>
        <taxon>Dinophyceae</taxon>
        <taxon>Suessiales</taxon>
        <taxon>Suessiaceae</taxon>
        <taxon>Polarella</taxon>
    </lineage>
</organism>
<dbReference type="Gene3D" id="2.40.50.140">
    <property type="entry name" value="Nucleic acid-binding proteins"/>
    <property type="match status" value="1"/>
</dbReference>
<feature type="region of interest" description="Disordered" evidence="1">
    <location>
        <begin position="83"/>
        <end position="102"/>
    </location>
</feature>
<dbReference type="InterPro" id="IPR012340">
    <property type="entry name" value="NA-bd_OB-fold"/>
</dbReference>
<evidence type="ECO:0000259" key="2">
    <source>
        <dbReference type="PROSITE" id="PS51857"/>
    </source>
</evidence>
<feature type="compositionally biased region" description="Polar residues" evidence="1">
    <location>
        <begin position="89"/>
        <end position="102"/>
    </location>
</feature>
<gene>
    <name evidence="3" type="ORF">PGLA1383_LOCUS5386</name>
</gene>
<sequence>KGKGKQEKLVSKGLRGKIIQFIGGKPSGFIQRTDGDRDVYFDMADILDGETVEQFDPVEFDVVEGQDQKLYAARVKKLPKGTNLEEGSLKSTTPAQASKVGS</sequence>
<dbReference type="Pfam" id="PF00313">
    <property type="entry name" value="CSD"/>
    <property type="match status" value="1"/>
</dbReference>
<dbReference type="EMBL" id="CAJNNV010002114">
    <property type="protein sequence ID" value="CAE8586523.1"/>
    <property type="molecule type" value="Genomic_DNA"/>
</dbReference>